<evidence type="ECO:0000313" key="1">
    <source>
        <dbReference type="EMBL" id="CAA3033759.1"/>
    </source>
</evidence>
<dbReference type="AlphaFoldDB" id="A0A8S0VJM9"/>
<name>A0A8S0VJM9_OLEEU</name>
<proteinExistence type="predicted"/>
<dbReference type="Gramene" id="OE9A088037T1">
    <property type="protein sequence ID" value="OE9A088037C1"/>
    <property type="gene ID" value="OE9A088037"/>
</dbReference>
<organism evidence="1 2">
    <name type="scientific">Olea europaea subsp. europaea</name>
    <dbReference type="NCBI Taxonomy" id="158383"/>
    <lineage>
        <taxon>Eukaryota</taxon>
        <taxon>Viridiplantae</taxon>
        <taxon>Streptophyta</taxon>
        <taxon>Embryophyta</taxon>
        <taxon>Tracheophyta</taxon>
        <taxon>Spermatophyta</taxon>
        <taxon>Magnoliopsida</taxon>
        <taxon>eudicotyledons</taxon>
        <taxon>Gunneridae</taxon>
        <taxon>Pentapetalae</taxon>
        <taxon>asterids</taxon>
        <taxon>lamiids</taxon>
        <taxon>Lamiales</taxon>
        <taxon>Oleaceae</taxon>
        <taxon>Oleeae</taxon>
        <taxon>Olea</taxon>
    </lineage>
</organism>
<comment type="caution">
    <text evidence="1">The sequence shown here is derived from an EMBL/GenBank/DDBJ whole genome shotgun (WGS) entry which is preliminary data.</text>
</comment>
<keyword evidence="2" id="KW-1185">Reference proteome</keyword>
<dbReference type="EMBL" id="CACTIH010010826">
    <property type="protein sequence ID" value="CAA3033759.1"/>
    <property type="molecule type" value="Genomic_DNA"/>
</dbReference>
<evidence type="ECO:0000313" key="2">
    <source>
        <dbReference type="Proteomes" id="UP000594638"/>
    </source>
</evidence>
<sequence length="135" mass="14607">MKISSFSCHIQIPKSQTLNLASRSSLSNKGATPIVPLRISGAKSIYSAPSLLVFFLHGSQSSYAIANRYRHCRESKLPLHKNYSPTGTNILRAISSCWWSVDVGSNGERGALDQFAAAKECILATAKIEPGVAQQ</sequence>
<dbReference type="Proteomes" id="UP000594638">
    <property type="component" value="Unassembled WGS sequence"/>
</dbReference>
<accession>A0A8S0VJM9</accession>
<gene>
    <name evidence="1" type="ORF">OLEA9_A088037</name>
</gene>
<reference evidence="1 2" key="1">
    <citation type="submission" date="2019-12" db="EMBL/GenBank/DDBJ databases">
        <authorList>
            <person name="Alioto T."/>
            <person name="Alioto T."/>
            <person name="Gomez Garrido J."/>
        </authorList>
    </citation>
    <scope>NUCLEOTIDE SEQUENCE [LARGE SCALE GENOMIC DNA]</scope>
</reference>
<protein>
    <submittedName>
        <fullName evidence="1">Uncharacterized protein</fullName>
    </submittedName>
</protein>